<keyword evidence="2" id="KW-1185">Reference proteome</keyword>
<dbReference type="eggNOG" id="ENOG502ZYZ6">
    <property type="taxonomic scope" value="Bacteria"/>
</dbReference>
<dbReference type="InterPro" id="IPR025455">
    <property type="entry name" value="DUF4276"/>
</dbReference>
<dbReference type="HOGENOM" id="CLU_109798_1_0_9"/>
<sequence length="192" mass="22071">MKKIVFLLEEPSMKVLLDNLLPRLLSSLEIDTSEVSFKTIPHEGKQDLEKSIPRKLRAWREPGVRFIIVRDQDGADCIRLKKRLYQLCVDAGRDDSVVRIACNELESWFLGDLGAVAAAYNKPEIARLKNKAKFREPDNLSNAAQELKRLIPRYQKLKGARLIAPYIDYRRNHSNSFLILVEGIVRAIGSWR</sequence>
<evidence type="ECO:0008006" key="3">
    <source>
        <dbReference type="Google" id="ProtNLM"/>
    </source>
</evidence>
<proteinExistence type="predicted"/>
<gene>
    <name evidence="1" type="ordered locus">Dtox_2967</name>
</gene>
<dbReference type="RefSeq" id="WP_015758413.1">
    <property type="nucleotide sequence ID" value="NC_013216.1"/>
</dbReference>
<dbReference type="AlphaFoldDB" id="C8W2N7"/>
<organism evidence="1 2">
    <name type="scientific">Desulfofarcimen acetoxidans (strain ATCC 49208 / DSM 771 / KCTC 5769 / VKM B-1644 / 5575)</name>
    <name type="common">Desulfotomaculum acetoxidans</name>
    <dbReference type="NCBI Taxonomy" id="485916"/>
    <lineage>
        <taxon>Bacteria</taxon>
        <taxon>Bacillati</taxon>
        <taxon>Bacillota</taxon>
        <taxon>Clostridia</taxon>
        <taxon>Eubacteriales</taxon>
        <taxon>Peptococcaceae</taxon>
        <taxon>Desulfofarcimen</taxon>
    </lineage>
</organism>
<dbReference type="EMBL" id="CP001720">
    <property type="protein sequence ID" value="ACV63721.1"/>
    <property type="molecule type" value="Genomic_DNA"/>
</dbReference>
<dbReference type="Pfam" id="PF14103">
    <property type="entry name" value="DUF4276"/>
    <property type="match status" value="1"/>
</dbReference>
<dbReference type="STRING" id="485916.Dtox_2967"/>
<dbReference type="Proteomes" id="UP000002217">
    <property type="component" value="Chromosome"/>
</dbReference>
<name>C8W2N7_DESAS</name>
<accession>C8W2N7</accession>
<evidence type="ECO:0000313" key="2">
    <source>
        <dbReference type="Proteomes" id="UP000002217"/>
    </source>
</evidence>
<dbReference type="OrthoDB" id="283783at2"/>
<dbReference type="KEGG" id="dae:Dtox_2967"/>
<reference evidence="1 2" key="1">
    <citation type="journal article" date="2009" name="Stand. Genomic Sci.">
        <title>Complete genome sequence of Desulfotomaculum acetoxidans type strain (5575).</title>
        <authorList>
            <person name="Spring S."/>
            <person name="Lapidus A."/>
            <person name="Schroder M."/>
            <person name="Gleim D."/>
            <person name="Sims D."/>
            <person name="Meincke L."/>
            <person name="Glavina Del Rio T."/>
            <person name="Tice H."/>
            <person name="Copeland A."/>
            <person name="Cheng J.F."/>
            <person name="Lucas S."/>
            <person name="Chen F."/>
            <person name="Nolan M."/>
            <person name="Bruce D."/>
            <person name="Goodwin L."/>
            <person name="Pitluck S."/>
            <person name="Ivanova N."/>
            <person name="Mavromatis K."/>
            <person name="Mikhailova N."/>
            <person name="Pati A."/>
            <person name="Chen A."/>
            <person name="Palaniappan K."/>
            <person name="Land M."/>
            <person name="Hauser L."/>
            <person name="Chang Y.J."/>
            <person name="Jeffries C.D."/>
            <person name="Chain P."/>
            <person name="Saunders E."/>
            <person name="Brettin T."/>
            <person name="Detter J.C."/>
            <person name="Goker M."/>
            <person name="Bristow J."/>
            <person name="Eisen J.A."/>
            <person name="Markowitz V."/>
            <person name="Hugenholtz P."/>
            <person name="Kyrpides N.C."/>
            <person name="Klenk H.P."/>
            <person name="Han C."/>
        </authorList>
    </citation>
    <scope>NUCLEOTIDE SEQUENCE [LARGE SCALE GENOMIC DNA]</scope>
    <source>
        <strain evidence="2">ATCC 49208 / DSM 771 / VKM B-1644</strain>
    </source>
</reference>
<protein>
    <recommendedName>
        <fullName evidence="3">Cytoplasmic protein</fullName>
    </recommendedName>
</protein>
<evidence type="ECO:0000313" key="1">
    <source>
        <dbReference type="EMBL" id="ACV63721.1"/>
    </source>
</evidence>